<dbReference type="Proteomes" id="UP000035199">
    <property type="component" value="Chromosome"/>
</dbReference>
<dbReference type="InterPro" id="IPR036689">
    <property type="entry name" value="ESAT-6-like_sf"/>
</dbReference>
<keyword evidence="2" id="KW-1185">Reference proteome</keyword>
<dbReference type="AlphaFoldDB" id="A0A0G3GZA1"/>
<reference evidence="2" key="2">
    <citation type="submission" date="2015-05" db="EMBL/GenBank/DDBJ databases">
        <title>Complete genome sequence of Corynebacterium mustelae DSM 45274, isolated from various tissues of a male ferret with lethal sepsis.</title>
        <authorList>
            <person name="Ruckert C."/>
            <person name="Albersmeier A."/>
            <person name="Winkler A."/>
            <person name="Tauch A."/>
        </authorList>
    </citation>
    <scope>NUCLEOTIDE SEQUENCE [LARGE SCALE GENOMIC DNA]</scope>
    <source>
        <strain evidence="2">DSM 45274</strain>
    </source>
</reference>
<dbReference type="Gene3D" id="1.10.287.1060">
    <property type="entry name" value="ESAT-6-like"/>
    <property type="match status" value="1"/>
</dbReference>
<evidence type="ECO:0000313" key="2">
    <source>
        <dbReference type="Proteomes" id="UP000035199"/>
    </source>
</evidence>
<evidence type="ECO:0008006" key="3">
    <source>
        <dbReference type="Google" id="ProtNLM"/>
    </source>
</evidence>
<protein>
    <recommendedName>
        <fullName evidence="3">WXG100 family type VII secretion target</fullName>
    </recommendedName>
</protein>
<accession>A0A0G3GZA1</accession>
<gene>
    <name evidence="1" type="ORF">CMUST_02695</name>
</gene>
<dbReference type="PATRIC" id="fig|571915.4.peg.571"/>
<dbReference type="SUPFAM" id="SSF140453">
    <property type="entry name" value="EsxAB dimer-like"/>
    <property type="match status" value="1"/>
</dbReference>
<dbReference type="KEGG" id="cmv:CMUST_02695"/>
<dbReference type="STRING" id="571915.CMUST_02695"/>
<sequence>MSSMFSFGTSDAEGSASEILSVQAAMIDTMDAIGQSVDKLRPDWVSSESDQYQEIISKWQEGAAGIRDILKDVSETLTAIKDGNTELRKGIDELLQQIT</sequence>
<proteinExistence type="predicted"/>
<dbReference type="OrthoDB" id="4278078at2"/>
<name>A0A0G3GZA1_9CORY</name>
<dbReference type="RefSeq" id="WP_047261220.1">
    <property type="nucleotide sequence ID" value="NZ_CP011542.1"/>
</dbReference>
<reference evidence="1 2" key="1">
    <citation type="journal article" date="2015" name="Genome Announc.">
        <title>Complete Genome Sequence of the Type Strain Corynebacterium mustelae DSM 45274, Isolated from Various Tissues of a Male Ferret with Lethal Sepsis.</title>
        <authorList>
            <person name="Ruckert C."/>
            <person name="Eimer J."/>
            <person name="Winkler A."/>
            <person name="Tauch A."/>
        </authorList>
    </citation>
    <scope>NUCLEOTIDE SEQUENCE [LARGE SCALE GENOMIC DNA]</scope>
    <source>
        <strain evidence="1 2">DSM 45274</strain>
    </source>
</reference>
<organism evidence="1 2">
    <name type="scientific">Corynebacterium mustelae</name>
    <dbReference type="NCBI Taxonomy" id="571915"/>
    <lineage>
        <taxon>Bacteria</taxon>
        <taxon>Bacillati</taxon>
        <taxon>Actinomycetota</taxon>
        <taxon>Actinomycetes</taxon>
        <taxon>Mycobacteriales</taxon>
        <taxon>Corynebacteriaceae</taxon>
        <taxon>Corynebacterium</taxon>
    </lineage>
</organism>
<evidence type="ECO:0000313" key="1">
    <source>
        <dbReference type="EMBL" id="AKK04883.1"/>
    </source>
</evidence>
<dbReference type="EMBL" id="CP011542">
    <property type="protein sequence ID" value="AKK04883.1"/>
    <property type="molecule type" value="Genomic_DNA"/>
</dbReference>